<proteinExistence type="predicted"/>
<dbReference type="Gene3D" id="1.10.150.20">
    <property type="entry name" value="5' to 3' exonuclease, C-terminal subdomain"/>
    <property type="match status" value="1"/>
</dbReference>
<dbReference type="CDD" id="cd09859">
    <property type="entry name" value="PIN_53EXO"/>
    <property type="match status" value="1"/>
</dbReference>
<evidence type="ECO:0000313" key="7">
    <source>
        <dbReference type="Proteomes" id="UP001497744"/>
    </source>
</evidence>
<feature type="signal peptide" evidence="4">
    <location>
        <begin position="1"/>
        <end position="29"/>
    </location>
</feature>
<evidence type="ECO:0000259" key="5">
    <source>
        <dbReference type="SMART" id="SM00475"/>
    </source>
</evidence>
<dbReference type="GO" id="GO:0008409">
    <property type="term" value="F:5'-3' exonuclease activity"/>
    <property type="evidence" value="ECO:0007669"/>
    <property type="project" value="InterPro"/>
</dbReference>
<feature type="domain" description="5'-3' exonuclease" evidence="5">
    <location>
        <begin position="148"/>
        <end position="471"/>
    </location>
</feature>
<dbReference type="SMART" id="SM00279">
    <property type="entry name" value="HhH2"/>
    <property type="match status" value="1"/>
</dbReference>
<dbReference type="RefSeq" id="XP_067715351.1">
    <property type="nucleotide sequence ID" value="XM_067859250.1"/>
</dbReference>
<keyword evidence="4" id="KW-0732">Signal</keyword>
<dbReference type="InterPro" id="IPR029060">
    <property type="entry name" value="PIN-like_dom_sf"/>
</dbReference>
<dbReference type="Pfam" id="PF02739">
    <property type="entry name" value="5_3_exonuc_N"/>
    <property type="match status" value="1"/>
</dbReference>
<keyword evidence="1" id="KW-0540">Nuclease</keyword>
<dbReference type="CDD" id="cd09898">
    <property type="entry name" value="H3TH_53EXO"/>
    <property type="match status" value="1"/>
</dbReference>
<dbReference type="SUPFAM" id="SSF88723">
    <property type="entry name" value="PIN domain-like"/>
    <property type="match status" value="1"/>
</dbReference>
<dbReference type="GO" id="GO:0033567">
    <property type="term" value="P:DNA replication, Okazaki fragment processing"/>
    <property type="evidence" value="ECO:0007669"/>
    <property type="project" value="InterPro"/>
</dbReference>
<dbReference type="InterPro" id="IPR008918">
    <property type="entry name" value="HhH2"/>
</dbReference>
<dbReference type="InterPro" id="IPR020046">
    <property type="entry name" value="5-3_exonucl_a-hlix_arch_N"/>
</dbReference>
<dbReference type="AlphaFoldDB" id="A0AAV4LUJ1"/>
<dbReference type="InterPro" id="IPR038969">
    <property type="entry name" value="FEN"/>
</dbReference>
<evidence type="ECO:0000256" key="2">
    <source>
        <dbReference type="ARBA" id="ARBA00022801"/>
    </source>
</evidence>
<dbReference type="InterPro" id="IPR036279">
    <property type="entry name" value="5-3_exonuclease_C_sf"/>
</dbReference>
<organism evidence="6 7">
    <name type="scientific">Babesia caballi</name>
    <dbReference type="NCBI Taxonomy" id="5871"/>
    <lineage>
        <taxon>Eukaryota</taxon>
        <taxon>Sar</taxon>
        <taxon>Alveolata</taxon>
        <taxon>Apicomplexa</taxon>
        <taxon>Aconoidasida</taxon>
        <taxon>Piroplasmida</taxon>
        <taxon>Babesiidae</taxon>
        <taxon>Babesia</taxon>
    </lineage>
</organism>
<keyword evidence="7" id="KW-1185">Reference proteome</keyword>
<evidence type="ECO:0000256" key="1">
    <source>
        <dbReference type="ARBA" id="ARBA00022722"/>
    </source>
</evidence>
<dbReference type="GO" id="GO:0003677">
    <property type="term" value="F:DNA binding"/>
    <property type="evidence" value="ECO:0007669"/>
    <property type="project" value="UniProtKB-KW"/>
</dbReference>
<keyword evidence="6" id="KW-0269">Exonuclease</keyword>
<gene>
    <name evidence="6" type="ORF">BcabD6B2_27170</name>
</gene>
<evidence type="ECO:0000313" key="6">
    <source>
        <dbReference type="EMBL" id="GIX63282.1"/>
    </source>
</evidence>
<keyword evidence="3" id="KW-0238">DNA-binding</keyword>
<dbReference type="GeneID" id="94194763"/>
<evidence type="ECO:0000256" key="3">
    <source>
        <dbReference type="ARBA" id="ARBA00023125"/>
    </source>
</evidence>
<dbReference type="InterPro" id="IPR020045">
    <property type="entry name" value="DNA_polI_H3TH"/>
</dbReference>
<dbReference type="GO" id="GO:0017108">
    <property type="term" value="F:5'-flap endonuclease activity"/>
    <property type="evidence" value="ECO:0007669"/>
    <property type="project" value="InterPro"/>
</dbReference>
<dbReference type="Gene3D" id="3.40.50.1010">
    <property type="entry name" value="5'-nuclease"/>
    <property type="match status" value="1"/>
</dbReference>
<evidence type="ECO:0000256" key="4">
    <source>
        <dbReference type="SAM" id="SignalP"/>
    </source>
</evidence>
<dbReference type="PANTHER" id="PTHR42646">
    <property type="entry name" value="FLAP ENDONUCLEASE XNI"/>
    <property type="match status" value="1"/>
</dbReference>
<keyword evidence="2" id="KW-0378">Hydrolase</keyword>
<dbReference type="PANTHER" id="PTHR42646:SF2">
    <property type="entry name" value="5'-3' EXONUCLEASE FAMILY PROTEIN"/>
    <property type="match status" value="1"/>
</dbReference>
<dbReference type="Proteomes" id="UP001497744">
    <property type="component" value="Unassembled WGS sequence"/>
</dbReference>
<comment type="caution">
    <text evidence="6">The sequence shown here is derived from an EMBL/GenBank/DDBJ whole genome shotgun (WGS) entry which is preliminary data.</text>
</comment>
<dbReference type="SUPFAM" id="SSF47807">
    <property type="entry name" value="5' to 3' exonuclease, C-terminal subdomain"/>
    <property type="match status" value="1"/>
</dbReference>
<dbReference type="InterPro" id="IPR002421">
    <property type="entry name" value="5-3_exonuclease"/>
</dbReference>
<dbReference type="SMART" id="SM00475">
    <property type="entry name" value="53EXOc"/>
    <property type="match status" value="1"/>
</dbReference>
<protein>
    <submittedName>
        <fullName evidence="6">5'-3' exonuclease, putative</fullName>
    </submittedName>
</protein>
<name>A0AAV4LUJ1_BABCB</name>
<dbReference type="Pfam" id="PF01367">
    <property type="entry name" value="5_3_exonuc"/>
    <property type="match status" value="1"/>
</dbReference>
<feature type="chain" id="PRO_5043674578" evidence="4">
    <location>
        <begin position="30"/>
        <end position="499"/>
    </location>
</feature>
<dbReference type="EMBL" id="BPLF01000002">
    <property type="protein sequence ID" value="GIX63282.1"/>
    <property type="molecule type" value="Genomic_DNA"/>
</dbReference>
<sequence>MKPPPLSRTAAALCASALCICLWISGSAAALHRHGGGLWPPGPPRASCAFGCDVSPFDGLYNPVSTETLARTRREWDSARLRVARRYTPGRLRSAGRISPGFLASEPLDSPAVRRAASSRQKRAKIAQHAAGSVGVQAKHAATNTLRDRVLLVDGTGLAYRCFFALPTLTTYRGTEIGAIVGFMNSLARIYKSFGPKYVGIAFDSPGANSSKREVWPEYKANRQAIKTSFKKQLMWIKEFCAIVGLPIFLKRSTEADDIIASMITFLGGGVGSDAAAGSEEVQRLKQLDFRVPEPTSGGVFDRVYDRVSGAATARLEPVDSSSDTGVARRSFEVHVLTADKDLLQVLEHNTAGNLSVRVVQPHKQFRLVDEEMVLQEYGIPPGRFSEYLALVGDAADNIPGVMGVGPKTAPVLISKYGSFQEIIESEEIAKIARRSGKHSKSVERAYDFHLITKLRGDVPVLSSLGQLRKKRTLERQFVAFCRMFSLQKCSLRWHDVTH</sequence>
<reference evidence="6 7" key="1">
    <citation type="submission" date="2021-06" db="EMBL/GenBank/DDBJ databases">
        <title>Genome sequence of Babesia caballi.</title>
        <authorList>
            <person name="Yamagishi J."/>
            <person name="Kidaka T."/>
            <person name="Ochi A."/>
        </authorList>
    </citation>
    <scope>NUCLEOTIDE SEQUENCE [LARGE SCALE GENOMIC DNA]</scope>
    <source>
        <strain evidence="6">USDA-D6B2</strain>
    </source>
</reference>
<accession>A0AAV4LUJ1</accession>